<dbReference type="Proteomes" id="UP000193411">
    <property type="component" value="Unassembled WGS sequence"/>
</dbReference>
<dbReference type="OrthoDB" id="9989112at2759"/>
<name>A0A1Y2HPA9_9FUNG</name>
<dbReference type="InterPro" id="IPR027417">
    <property type="entry name" value="P-loop_NTPase"/>
</dbReference>
<evidence type="ECO:0000313" key="2">
    <source>
        <dbReference type="Proteomes" id="UP000193411"/>
    </source>
</evidence>
<dbReference type="EMBL" id="MCFL01000017">
    <property type="protein sequence ID" value="ORZ36369.1"/>
    <property type="molecule type" value="Genomic_DNA"/>
</dbReference>
<evidence type="ECO:0000313" key="1">
    <source>
        <dbReference type="EMBL" id="ORZ36369.1"/>
    </source>
</evidence>
<organism evidence="1 2">
    <name type="scientific">Catenaria anguillulae PL171</name>
    <dbReference type="NCBI Taxonomy" id="765915"/>
    <lineage>
        <taxon>Eukaryota</taxon>
        <taxon>Fungi</taxon>
        <taxon>Fungi incertae sedis</taxon>
        <taxon>Blastocladiomycota</taxon>
        <taxon>Blastocladiomycetes</taxon>
        <taxon>Blastocladiales</taxon>
        <taxon>Catenariaceae</taxon>
        <taxon>Catenaria</taxon>
    </lineage>
</organism>
<dbReference type="STRING" id="765915.A0A1Y2HPA9"/>
<reference evidence="1 2" key="1">
    <citation type="submission" date="2016-07" db="EMBL/GenBank/DDBJ databases">
        <title>Pervasive Adenine N6-methylation of Active Genes in Fungi.</title>
        <authorList>
            <consortium name="DOE Joint Genome Institute"/>
            <person name="Mondo S.J."/>
            <person name="Dannebaum R.O."/>
            <person name="Kuo R.C."/>
            <person name="Labutti K."/>
            <person name="Haridas S."/>
            <person name="Kuo A."/>
            <person name="Salamov A."/>
            <person name="Ahrendt S.R."/>
            <person name="Lipzen A."/>
            <person name="Sullivan W."/>
            <person name="Andreopoulos W.B."/>
            <person name="Clum A."/>
            <person name="Lindquist E."/>
            <person name="Daum C."/>
            <person name="Ramamoorthy G.K."/>
            <person name="Gryganskyi A."/>
            <person name="Culley D."/>
            <person name="Magnuson J.K."/>
            <person name="James T.Y."/>
            <person name="O'Malley M.A."/>
            <person name="Stajich J.E."/>
            <person name="Spatafora J.W."/>
            <person name="Visel A."/>
            <person name="Grigoriev I.V."/>
        </authorList>
    </citation>
    <scope>NUCLEOTIDE SEQUENCE [LARGE SCALE GENOMIC DNA]</scope>
    <source>
        <strain evidence="1 2">PL171</strain>
    </source>
</reference>
<sequence>MARQACDLHLKILLVDNSGVGTHTFLDSFTDEVDDMSICSLFHLAKTRTVAVDGKLARVHIRPSGSPICPSWMQSSNLTQTFPEMSTDSLRRKFIRAGYFRESLPIGISATHTMSVRFVETSAKANVEVDQVFMELAKDMKRQWDKSQQVLMAAKAVNDTERTQ</sequence>
<proteinExistence type="predicted"/>
<accession>A0A1Y2HPA9</accession>
<dbReference type="AlphaFoldDB" id="A0A1Y2HPA9"/>
<protein>
    <submittedName>
        <fullName evidence="1">Uncharacterized protein</fullName>
    </submittedName>
</protein>
<dbReference type="Gene3D" id="3.40.50.300">
    <property type="entry name" value="P-loop containing nucleotide triphosphate hydrolases"/>
    <property type="match status" value="1"/>
</dbReference>
<keyword evidence="2" id="KW-1185">Reference proteome</keyword>
<comment type="caution">
    <text evidence="1">The sequence shown here is derived from an EMBL/GenBank/DDBJ whole genome shotgun (WGS) entry which is preliminary data.</text>
</comment>
<gene>
    <name evidence="1" type="ORF">BCR44DRAFT_1498880</name>
</gene>